<comment type="caution">
    <text evidence="1">The sequence shown here is derived from an EMBL/GenBank/DDBJ whole genome shotgun (WGS) entry which is preliminary data.</text>
</comment>
<organism evidence="1 2">
    <name type="scientific">Liparis tanakae</name>
    <name type="common">Tanaka's snailfish</name>
    <dbReference type="NCBI Taxonomy" id="230148"/>
    <lineage>
        <taxon>Eukaryota</taxon>
        <taxon>Metazoa</taxon>
        <taxon>Chordata</taxon>
        <taxon>Craniata</taxon>
        <taxon>Vertebrata</taxon>
        <taxon>Euteleostomi</taxon>
        <taxon>Actinopterygii</taxon>
        <taxon>Neopterygii</taxon>
        <taxon>Teleostei</taxon>
        <taxon>Neoteleostei</taxon>
        <taxon>Acanthomorphata</taxon>
        <taxon>Eupercaria</taxon>
        <taxon>Perciformes</taxon>
        <taxon>Cottioidei</taxon>
        <taxon>Cottales</taxon>
        <taxon>Liparidae</taxon>
        <taxon>Liparis</taxon>
    </lineage>
</organism>
<name>A0A4Z2J661_9TELE</name>
<dbReference type="Proteomes" id="UP000314294">
    <property type="component" value="Unassembled WGS sequence"/>
</dbReference>
<accession>A0A4Z2J661</accession>
<evidence type="ECO:0000313" key="2">
    <source>
        <dbReference type="Proteomes" id="UP000314294"/>
    </source>
</evidence>
<dbReference type="AlphaFoldDB" id="A0A4Z2J661"/>
<dbReference type="Gene3D" id="2.100.10.50">
    <property type="match status" value="2"/>
</dbReference>
<sequence>MATGLNRAGYTQIAKDLNAGAGGDNIYLWYHRGSGEYDTPIVDINRLSCHLNLNTGGSWIHFWVKRAEQTYICDITATDSYRSDNDLFQTRYIRVDENTNRGAGGSEDFIWYRQTTDPKRALTDLQVSTSEAEMFAFQQQGYTCVSVNLSGEGSGQLVYVWYKKGGPSNPIKAIAVLVNSALIPAYIKAGLTVIDKDIDAGCDCFSDYLCVYQ</sequence>
<keyword evidence="2" id="KW-1185">Reference proteome</keyword>
<dbReference type="OrthoDB" id="783096at2759"/>
<reference evidence="1 2" key="1">
    <citation type="submission" date="2019-03" db="EMBL/GenBank/DDBJ databases">
        <title>First draft genome of Liparis tanakae, snailfish: a comprehensive survey of snailfish specific genes.</title>
        <authorList>
            <person name="Kim W."/>
            <person name="Song I."/>
            <person name="Jeong J.-H."/>
            <person name="Kim D."/>
            <person name="Kim S."/>
            <person name="Ryu S."/>
            <person name="Song J.Y."/>
            <person name="Lee S.K."/>
        </authorList>
    </citation>
    <scope>NUCLEOTIDE SEQUENCE [LARGE SCALE GENOMIC DNA]</scope>
    <source>
        <tissue evidence="1">Muscle</tissue>
    </source>
</reference>
<gene>
    <name evidence="1" type="ORF">EYF80_004636</name>
</gene>
<dbReference type="EMBL" id="SRLO01000023">
    <property type="protein sequence ID" value="TNN84982.1"/>
    <property type="molecule type" value="Genomic_DNA"/>
</dbReference>
<evidence type="ECO:0000313" key="1">
    <source>
        <dbReference type="EMBL" id="TNN84982.1"/>
    </source>
</evidence>
<protein>
    <submittedName>
        <fullName evidence="1">Uncharacterized protein</fullName>
    </submittedName>
</protein>
<proteinExistence type="predicted"/>